<evidence type="ECO:0000313" key="3">
    <source>
        <dbReference type="Proteomes" id="UP001204772"/>
    </source>
</evidence>
<gene>
    <name evidence="2" type="ORF">NCI00_27555</name>
</gene>
<dbReference type="RefSeq" id="WP_253532937.1">
    <property type="nucleotide sequence ID" value="NZ_JAMZEL010000020.1"/>
</dbReference>
<keyword evidence="1" id="KW-0732">Signal</keyword>
<feature type="signal peptide" evidence="1">
    <location>
        <begin position="1"/>
        <end position="21"/>
    </location>
</feature>
<organism evidence="2 3">
    <name type="scientific">Runella salmonicolor</name>
    <dbReference type="NCBI Taxonomy" id="2950278"/>
    <lineage>
        <taxon>Bacteria</taxon>
        <taxon>Pseudomonadati</taxon>
        <taxon>Bacteroidota</taxon>
        <taxon>Cytophagia</taxon>
        <taxon>Cytophagales</taxon>
        <taxon>Spirosomataceae</taxon>
        <taxon>Runella</taxon>
    </lineage>
</organism>
<comment type="caution">
    <text evidence="2">The sequence shown here is derived from an EMBL/GenBank/DDBJ whole genome shotgun (WGS) entry which is preliminary data.</text>
</comment>
<sequence length="120" mass="13858">MKTNLVVFVIFFGTSSSWAYAQNIEGYYWVNNQRHKPVVITHYQEQDYYVLSPRNAEGFVRFTDPTTLKGLWAKLMPHRKRSAQGAYTAVKQPDGSLAVMVTTDTKQWTERWVPAPKGTR</sequence>
<protein>
    <submittedName>
        <fullName evidence="2">Uncharacterized protein</fullName>
    </submittedName>
</protein>
<accession>A0ABT1FWT8</accession>
<keyword evidence="3" id="KW-1185">Reference proteome</keyword>
<evidence type="ECO:0000256" key="1">
    <source>
        <dbReference type="SAM" id="SignalP"/>
    </source>
</evidence>
<dbReference type="Proteomes" id="UP001204772">
    <property type="component" value="Unassembled WGS sequence"/>
</dbReference>
<dbReference type="EMBL" id="JAMZEL010000020">
    <property type="protein sequence ID" value="MCP1386228.1"/>
    <property type="molecule type" value="Genomic_DNA"/>
</dbReference>
<proteinExistence type="predicted"/>
<evidence type="ECO:0000313" key="2">
    <source>
        <dbReference type="EMBL" id="MCP1386228.1"/>
    </source>
</evidence>
<reference evidence="2 3" key="1">
    <citation type="submission" date="2022-06" db="EMBL/GenBank/DDBJ databases">
        <title>Runella sp. S5 genome sequencing.</title>
        <authorList>
            <person name="Park S."/>
        </authorList>
    </citation>
    <scope>NUCLEOTIDE SEQUENCE [LARGE SCALE GENOMIC DNA]</scope>
    <source>
        <strain evidence="2 3">S5</strain>
    </source>
</reference>
<name>A0ABT1FWT8_9BACT</name>
<feature type="chain" id="PRO_5045484368" evidence="1">
    <location>
        <begin position="22"/>
        <end position="120"/>
    </location>
</feature>